<evidence type="ECO:0000256" key="1">
    <source>
        <dbReference type="SAM" id="SignalP"/>
    </source>
</evidence>
<dbReference type="Proteomes" id="UP000536711">
    <property type="component" value="Unassembled WGS sequence"/>
</dbReference>
<keyword evidence="4" id="KW-1185">Reference proteome</keyword>
<feature type="domain" description="Carboxylesterase type B" evidence="2">
    <location>
        <begin position="33"/>
        <end position="351"/>
    </location>
</feature>
<organism evidence="3 4">
    <name type="scientific">Fusarium acutatum</name>
    <dbReference type="NCBI Taxonomy" id="78861"/>
    <lineage>
        <taxon>Eukaryota</taxon>
        <taxon>Fungi</taxon>
        <taxon>Dikarya</taxon>
        <taxon>Ascomycota</taxon>
        <taxon>Pezizomycotina</taxon>
        <taxon>Sordariomycetes</taxon>
        <taxon>Hypocreomycetidae</taxon>
        <taxon>Hypocreales</taxon>
        <taxon>Nectriaceae</taxon>
        <taxon>Fusarium</taxon>
        <taxon>Fusarium fujikuroi species complex</taxon>
    </lineage>
</organism>
<dbReference type="Pfam" id="PF00135">
    <property type="entry name" value="COesterase"/>
    <property type="match status" value="1"/>
</dbReference>
<dbReference type="EMBL" id="JAADJF010000602">
    <property type="protein sequence ID" value="KAF4415154.1"/>
    <property type="molecule type" value="Genomic_DNA"/>
</dbReference>
<dbReference type="InterPro" id="IPR029058">
    <property type="entry name" value="AB_hydrolase_fold"/>
</dbReference>
<evidence type="ECO:0000313" key="3">
    <source>
        <dbReference type="EMBL" id="KAF4415154.1"/>
    </source>
</evidence>
<reference evidence="3 4" key="1">
    <citation type="submission" date="2020-01" db="EMBL/GenBank/DDBJ databases">
        <title>Identification and distribution of gene clusters putatively required for synthesis of sphingolipid metabolism inhibitors in phylogenetically diverse species of the filamentous fungus Fusarium.</title>
        <authorList>
            <person name="Kim H.-S."/>
            <person name="Busman M."/>
            <person name="Brown D.W."/>
            <person name="Divon H."/>
            <person name="Uhlig S."/>
            <person name="Proctor R.H."/>
        </authorList>
    </citation>
    <scope>NUCLEOTIDE SEQUENCE [LARGE SCALE GENOMIC DNA]</scope>
    <source>
        <strain evidence="3 4">NRRL 13308</strain>
    </source>
</reference>
<dbReference type="InterPro" id="IPR019819">
    <property type="entry name" value="Carboxylesterase_B_CS"/>
</dbReference>
<dbReference type="OrthoDB" id="408631at2759"/>
<sequence>MRALIFSGLFLLAQVTTFSEGVEITSHPETDVPILNLPWGKYQGYPFADDDNIIFFENVRFGAKPLLFGAPESPSWKNSSVQPPSKGRDCIQINITQIAMPPGGGDPVADPGDSNTKTGEDCLFLDLYVPKAVLDAPKGTLAPVTVWLYGGAYAFGSKNQLGALYTGQSFLKASKYQTIFVAGNYRVGAYGWLAGHYMQNTETTQTNAGLYDQALLFEWVQTYINQVNGDKDQVSAYGESAGASSILHHLIREGGTVDPTFRRFGVQSPAFEWSWDNSENGKLDQIYKSFSNFAGCGQDFNIDCLRKSTNLSDANQALFNDVAKTGLFPVGPAVDDGWIKTIPTISFAKGQFWKAYNNFLELFLPGRKLEVVRKQISQQYNCTELFAGDYTACIATTIRDVSFTCNTRDLYSAYPIVSYMMQYGFPLGMLAYHATDLVALVSNSVDQAVELLIKKLPPYFAKIYAKSLINTGIAAAYQTYFAALALSGDPNALDLPLVAGAQPPKWPIADGSSDILTKVLTVQLPSNQPGFFLASDNQNGKTRCEFWTKLAESIISPDGLLMQDPDVYTEL</sequence>
<dbReference type="InterPro" id="IPR050309">
    <property type="entry name" value="Type-B_Carboxylest/Lipase"/>
</dbReference>
<dbReference type="PANTHER" id="PTHR11559">
    <property type="entry name" value="CARBOXYLESTERASE"/>
    <property type="match status" value="1"/>
</dbReference>
<accession>A0A8H4J8T6</accession>
<dbReference type="AlphaFoldDB" id="A0A8H4J8T6"/>
<evidence type="ECO:0000259" key="2">
    <source>
        <dbReference type="Pfam" id="PF00135"/>
    </source>
</evidence>
<comment type="caution">
    <text evidence="3">The sequence shown here is derived from an EMBL/GenBank/DDBJ whole genome shotgun (WGS) entry which is preliminary data.</text>
</comment>
<gene>
    <name evidence="3" type="ORF">FACUT_13637</name>
</gene>
<feature type="signal peptide" evidence="1">
    <location>
        <begin position="1"/>
        <end position="21"/>
    </location>
</feature>
<proteinExistence type="predicted"/>
<dbReference type="SUPFAM" id="SSF53474">
    <property type="entry name" value="alpha/beta-Hydrolases"/>
    <property type="match status" value="1"/>
</dbReference>
<keyword evidence="1" id="KW-0732">Signal</keyword>
<evidence type="ECO:0000313" key="4">
    <source>
        <dbReference type="Proteomes" id="UP000536711"/>
    </source>
</evidence>
<dbReference type="InterPro" id="IPR002018">
    <property type="entry name" value="CarbesteraseB"/>
</dbReference>
<protein>
    <submittedName>
        <fullName evidence="3">Carboxylesterase family</fullName>
    </submittedName>
</protein>
<dbReference type="PROSITE" id="PS00941">
    <property type="entry name" value="CARBOXYLESTERASE_B_2"/>
    <property type="match status" value="1"/>
</dbReference>
<name>A0A8H4J8T6_9HYPO</name>
<dbReference type="Gene3D" id="3.40.50.1820">
    <property type="entry name" value="alpha/beta hydrolase"/>
    <property type="match status" value="2"/>
</dbReference>
<feature type="chain" id="PRO_5034603924" evidence="1">
    <location>
        <begin position="22"/>
        <end position="571"/>
    </location>
</feature>